<keyword evidence="1" id="KW-0812">Transmembrane</keyword>
<keyword evidence="4" id="KW-1185">Reference proteome</keyword>
<organism evidence="3 4">
    <name type="scientific">Hymenobacter properus</name>
    <dbReference type="NCBI Taxonomy" id="2791026"/>
    <lineage>
        <taxon>Bacteria</taxon>
        <taxon>Pseudomonadati</taxon>
        <taxon>Bacteroidota</taxon>
        <taxon>Cytophagia</taxon>
        <taxon>Cytophagales</taxon>
        <taxon>Hymenobacteraceae</taxon>
        <taxon>Hymenobacter</taxon>
    </lineage>
</organism>
<dbReference type="PANTHER" id="PTHR39430:SF1">
    <property type="entry name" value="PROTEASE"/>
    <property type="match status" value="1"/>
</dbReference>
<accession>A0A931FJ27</accession>
<dbReference type="EMBL" id="JADQDP010000003">
    <property type="protein sequence ID" value="MBF9142587.1"/>
    <property type="molecule type" value="Genomic_DNA"/>
</dbReference>
<dbReference type="Proteomes" id="UP000645610">
    <property type="component" value="Unassembled WGS sequence"/>
</dbReference>
<sequence length="230" mass="25159">MIGILVELVLSWLLLRLVASRSLAALGLWPDKVRGLELIAGMLMAGLVCAAYHAAMYLAGNGWALNPAYTAAAFARSSFWVLKSVLYETLIFQGALLYLAVQRLGTAKACLLSAACFGVYHWFSYGAFGNPVQMAFIFFMTAITGLMYAQAFAQTGSLYLPIGLHFGWNLTHIVVFSAGPLGPQLLVPANQHRLQDMLSLVVFLFQVLALPAIAYLYLKRRRQPLAPRAA</sequence>
<keyword evidence="3" id="KW-0378">Hydrolase</keyword>
<dbReference type="PANTHER" id="PTHR39430">
    <property type="entry name" value="MEMBRANE-ASSOCIATED PROTEASE-RELATED"/>
    <property type="match status" value="1"/>
</dbReference>
<dbReference type="InterPro" id="IPR003675">
    <property type="entry name" value="Rce1/LyrA-like_dom"/>
</dbReference>
<evidence type="ECO:0000313" key="3">
    <source>
        <dbReference type="EMBL" id="MBF9142587.1"/>
    </source>
</evidence>
<gene>
    <name evidence="3" type="ORF">I2I01_13145</name>
</gene>
<feature type="transmembrane region" description="Helical" evidence="1">
    <location>
        <begin position="158"/>
        <end position="178"/>
    </location>
</feature>
<dbReference type="RefSeq" id="WP_196286939.1">
    <property type="nucleotide sequence ID" value="NZ_JADQDP010000003.1"/>
</dbReference>
<feature type="transmembrane region" description="Helical" evidence="1">
    <location>
        <begin position="79"/>
        <end position="100"/>
    </location>
</feature>
<feature type="transmembrane region" description="Helical" evidence="1">
    <location>
        <begin position="36"/>
        <end position="59"/>
    </location>
</feature>
<keyword evidence="3" id="KW-0482">Metalloprotease</keyword>
<dbReference type="GO" id="GO:0004175">
    <property type="term" value="F:endopeptidase activity"/>
    <property type="evidence" value="ECO:0007669"/>
    <property type="project" value="UniProtKB-ARBA"/>
</dbReference>
<keyword evidence="1" id="KW-0472">Membrane</keyword>
<evidence type="ECO:0000256" key="1">
    <source>
        <dbReference type="SAM" id="Phobius"/>
    </source>
</evidence>
<keyword evidence="1" id="KW-1133">Transmembrane helix</keyword>
<proteinExistence type="predicted"/>
<name>A0A931FJ27_9BACT</name>
<dbReference type="GO" id="GO:0008237">
    <property type="term" value="F:metallopeptidase activity"/>
    <property type="evidence" value="ECO:0007669"/>
    <property type="project" value="UniProtKB-KW"/>
</dbReference>
<dbReference type="GO" id="GO:0080120">
    <property type="term" value="P:CAAX-box protein maturation"/>
    <property type="evidence" value="ECO:0007669"/>
    <property type="project" value="UniProtKB-ARBA"/>
</dbReference>
<dbReference type="Pfam" id="PF02517">
    <property type="entry name" value="Rce1-like"/>
    <property type="match status" value="1"/>
</dbReference>
<reference evidence="3 4" key="1">
    <citation type="submission" date="2020-11" db="EMBL/GenBank/DDBJ databases">
        <authorList>
            <person name="Kim M.K."/>
        </authorList>
    </citation>
    <scope>NUCLEOTIDE SEQUENCE [LARGE SCALE GENOMIC DNA]</scope>
    <source>
        <strain evidence="3 4">BT439</strain>
    </source>
</reference>
<comment type="caution">
    <text evidence="3">The sequence shown here is derived from an EMBL/GenBank/DDBJ whole genome shotgun (WGS) entry which is preliminary data.</text>
</comment>
<feature type="transmembrane region" description="Helical" evidence="1">
    <location>
        <begin position="198"/>
        <end position="218"/>
    </location>
</feature>
<dbReference type="AlphaFoldDB" id="A0A931FJ27"/>
<keyword evidence="3" id="KW-0645">Protease</keyword>
<protein>
    <submittedName>
        <fullName evidence="3">CPBP family intramembrane metalloprotease</fullName>
    </submittedName>
</protein>
<feature type="transmembrane region" description="Helical" evidence="1">
    <location>
        <begin position="134"/>
        <end position="151"/>
    </location>
</feature>
<feature type="domain" description="CAAX prenyl protease 2/Lysostaphin resistance protein A-like" evidence="2">
    <location>
        <begin position="81"/>
        <end position="170"/>
    </location>
</feature>
<evidence type="ECO:0000313" key="4">
    <source>
        <dbReference type="Proteomes" id="UP000645610"/>
    </source>
</evidence>
<evidence type="ECO:0000259" key="2">
    <source>
        <dbReference type="Pfam" id="PF02517"/>
    </source>
</evidence>